<proteinExistence type="predicted"/>
<accession>A0A3M6URR7</accession>
<name>A0A3M6URR7_POCDA</name>
<evidence type="ECO:0000313" key="1">
    <source>
        <dbReference type="EMBL" id="RMX56254.1"/>
    </source>
</evidence>
<evidence type="ECO:0000313" key="2">
    <source>
        <dbReference type="Proteomes" id="UP000275408"/>
    </source>
</evidence>
<comment type="caution">
    <text evidence="1">The sequence shown here is derived from an EMBL/GenBank/DDBJ whole genome shotgun (WGS) entry which is preliminary data.</text>
</comment>
<keyword evidence="2" id="KW-1185">Reference proteome</keyword>
<organism evidence="1 2">
    <name type="scientific">Pocillopora damicornis</name>
    <name type="common">Cauliflower coral</name>
    <name type="synonym">Millepora damicornis</name>
    <dbReference type="NCBI Taxonomy" id="46731"/>
    <lineage>
        <taxon>Eukaryota</taxon>
        <taxon>Metazoa</taxon>
        <taxon>Cnidaria</taxon>
        <taxon>Anthozoa</taxon>
        <taxon>Hexacorallia</taxon>
        <taxon>Scleractinia</taxon>
        <taxon>Astrocoeniina</taxon>
        <taxon>Pocilloporidae</taxon>
        <taxon>Pocillopora</taxon>
    </lineage>
</organism>
<dbReference type="EMBL" id="RCHS01000876">
    <property type="protein sequence ID" value="RMX56254.1"/>
    <property type="molecule type" value="Genomic_DNA"/>
</dbReference>
<sequence length="83" mass="9923">MWCRFDPYHVSQNDLKRKLVFAKEIVDSNFSHPNKVPKNFQGMPDEHKVRSKVNPQIRHQHCRCQLLRSQVPRRLCKVLPFLA</sequence>
<dbReference type="Proteomes" id="UP000275408">
    <property type="component" value="Unassembled WGS sequence"/>
</dbReference>
<dbReference type="AlphaFoldDB" id="A0A3M6URR7"/>
<reference evidence="1 2" key="1">
    <citation type="journal article" date="2018" name="Sci. Rep.">
        <title>Comparative analysis of the Pocillopora damicornis genome highlights role of immune system in coral evolution.</title>
        <authorList>
            <person name="Cunning R."/>
            <person name="Bay R.A."/>
            <person name="Gillette P."/>
            <person name="Baker A.C."/>
            <person name="Traylor-Knowles N."/>
        </authorList>
    </citation>
    <scope>NUCLEOTIDE SEQUENCE [LARGE SCALE GENOMIC DNA]</scope>
    <source>
        <strain evidence="1">RSMAS</strain>
        <tissue evidence="1">Whole animal</tissue>
    </source>
</reference>
<protein>
    <submittedName>
        <fullName evidence="1">Uncharacterized protein</fullName>
    </submittedName>
</protein>
<gene>
    <name evidence="1" type="ORF">pdam_00024340</name>
</gene>